<proteinExistence type="predicted"/>
<accession>A0ABQ4XVY0</accession>
<keyword evidence="2" id="KW-1185">Reference proteome</keyword>
<protein>
    <submittedName>
        <fullName evidence="1">Uncharacterized protein</fullName>
    </submittedName>
</protein>
<gene>
    <name evidence="1" type="ORF">Tco_0702117</name>
</gene>
<dbReference type="EMBL" id="BQNB010009852">
    <property type="protein sequence ID" value="GJS69276.1"/>
    <property type="molecule type" value="Genomic_DNA"/>
</dbReference>
<reference evidence="1" key="2">
    <citation type="submission" date="2022-01" db="EMBL/GenBank/DDBJ databases">
        <authorList>
            <person name="Yamashiro T."/>
            <person name="Shiraishi A."/>
            <person name="Satake H."/>
            <person name="Nakayama K."/>
        </authorList>
    </citation>
    <scope>NUCLEOTIDE SEQUENCE</scope>
</reference>
<comment type="caution">
    <text evidence="1">The sequence shown here is derived from an EMBL/GenBank/DDBJ whole genome shotgun (WGS) entry which is preliminary data.</text>
</comment>
<evidence type="ECO:0000313" key="1">
    <source>
        <dbReference type="EMBL" id="GJS69276.1"/>
    </source>
</evidence>
<dbReference type="Proteomes" id="UP001151760">
    <property type="component" value="Unassembled WGS sequence"/>
</dbReference>
<evidence type="ECO:0000313" key="2">
    <source>
        <dbReference type="Proteomes" id="UP001151760"/>
    </source>
</evidence>
<name>A0ABQ4XVY0_9ASTR</name>
<organism evidence="1 2">
    <name type="scientific">Tanacetum coccineum</name>
    <dbReference type="NCBI Taxonomy" id="301880"/>
    <lineage>
        <taxon>Eukaryota</taxon>
        <taxon>Viridiplantae</taxon>
        <taxon>Streptophyta</taxon>
        <taxon>Embryophyta</taxon>
        <taxon>Tracheophyta</taxon>
        <taxon>Spermatophyta</taxon>
        <taxon>Magnoliopsida</taxon>
        <taxon>eudicotyledons</taxon>
        <taxon>Gunneridae</taxon>
        <taxon>Pentapetalae</taxon>
        <taxon>asterids</taxon>
        <taxon>campanulids</taxon>
        <taxon>Asterales</taxon>
        <taxon>Asteraceae</taxon>
        <taxon>Asteroideae</taxon>
        <taxon>Anthemideae</taxon>
        <taxon>Anthemidinae</taxon>
        <taxon>Tanacetum</taxon>
    </lineage>
</organism>
<sequence>MHFVENRIGHTFDQNVGDFQRMVEMCLCDVDRMAAMGMWFDCMAVMRIGYNIGKQLSDNWFIALITSVSRLSASVTMYRSWLLTL</sequence>
<reference evidence="1" key="1">
    <citation type="journal article" date="2022" name="Int. J. Mol. Sci.">
        <title>Draft Genome of Tanacetum Coccineum: Genomic Comparison of Closely Related Tanacetum-Family Plants.</title>
        <authorList>
            <person name="Yamashiro T."/>
            <person name="Shiraishi A."/>
            <person name="Nakayama K."/>
            <person name="Satake H."/>
        </authorList>
    </citation>
    <scope>NUCLEOTIDE SEQUENCE</scope>
</reference>